<comment type="similarity">
    <text evidence="2">Belongs to the DEAD box helicase family. DDX5/DBP2 subfamily.</text>
</comment>
<comment type="subcellular location">
    <subcellularLocation>
        <location evidence="1">Nucleus</location>
        <location evidence="1">Nucleolus</location>
    </subcellularLocation>
</comment>
<feature type="domain" description="Helicase C-terminal" evidence="14">
    <location>
        <begin position="574"/>
        <end position="719"/>
    </location>
</feature>
<dbReference type="Pfam" id="PF00270">
    <property type="entry name" value="DEAD"/>
    <property type="match status" value="1"/>
</dbReference>
<keyword evidence="6" id="KW-0547">Nucleotide-binding</keyword>
<accession>A0A835SN03</accession>
<evidence type="ECO:0000256" key="10">
    <source>
        <dbReference type="ARBA" id="ARBA00023242"/>
    </source>
</evidence>
<feature type="compositionally biased region" description="Gly residues" evidence="12">
    <location>
        <begin position="752"/>
        <end position="792"/>
    </location>
</feature>
<dbReference type="InterPro" id="IPR027417">
    <property type="entry name" value="P-loop_NTPase"/>
</dbReference>
<feature type="region of interest" description="Disordered" evidence="12">
    <location>
        <begin position="187"/>
        <end position="227"/>
    </location>
</feature>
<proteinExistence type="inferred from homology"/>
<dbReference type="GO" id="GO:0016787">
    <property type="term" value="F:hydrolase activity"/>
    <property type="evidence" value="ECO:0007669"/>
    <property type="project" value="UniProtKB-KW"/>
</dbReference>
<evidence type="ECO:0000313" key="16">
    <source>
        <dbReference type="Proteomes" id="UP000650467"/>
    </source>
</evidence>
<evidence type="ECO:0000256" key="11">
    <source>
        <dbReference type="ARBA" id="ARBA00037449"/>
    </source>
</evidence>
<gene>
    <name evidence="15" type="ORF">HXX76_012040</name>
</gene>
<dbReference type="AlphaFoldDB" id="A0A835SN03"/>
<dbReference type="PROSITE" id="PS51194">
    <property type="entry name" value="HELICASE_CTER"/>
    <property type="match status" value="1"/>
</dbReference>
<evidence type="ECO:0000256" key="8">
    <source>
        <dbReference type="ARBA" id="ARBA00022806"/>
    </source>
</evidence>
<evidence type="ECO:0000256" key="4">
    <source>
        <dbReference type="ARBA" id="ARBA00022517"/>
    </source>
</evidence>
<dbReference type="GO" id="GO:0003676">
    <property type="term" value="F:nucleic acid binding"/>
    <property type="evidence" value="ECO:0007669"/>
    <property type="project" value="InterPro"/>
</dbReference>
<keyword evidence="10" id="KW-0539">Nucleus</keyword>
<keyword evidence="16" id="KW-1185">Reference proteome</keyword>
<feature type="region of interest" description="Disordered" evidence="12">
    <location>
        <begin position="367"/>
        <end position="391"/>
    </location>
</feature>
<keyword evidence="8" id="KW-0347">Helicase</keyword>
<dbReference type="Proteomes" id="UP000650467">
    <property type="component" value="Unassembled WGS sequence"/>
</dbReference>
<dbReference type="InterPro" id="IPR044742">
    <property type="entry name" value="DEAD/DEAH_RhlB"/>
</dbReference>
<evidence type="ECO:0000256" key="7">
    <source>
        <dbReference type="ARBA" id="ARBA00022801"/>
    </source>
</evidence>
<dbReference type="OrthoDB" id="535694at2759"/>
<organism evidence="15 16">
    <name type="scientific">Chlamydomonas incerta</name>
    <dbReference type="NCBI Taxonomy" id="51695"/>
    <lineage>
        <taxon>Eukaryota</taxon>
        <taxon>Viridiplantae</taxon>
        <taxon>Chlorophyta</taxon>
        <taxon>core chlorophytes</taxon>
        <taxon>Chlorophyceae</taxon>
        <taxon>CS clade</taxon>
        <taxon>Chlamydomonadales</taxon>
        <taxon>Chlamydomonadaceae</taxon>
        <taxon>Chlamydomonas</taxon>
    </lineage>
</organism>
<protein>
    <recommendedName>
        <fullName evidence="3">RNA helicase</fullName>
        <ecNumber evidence="3">3.6.4.13</ecNumber>
    </recommendedName>
</protein>
<dbReference type="InterPro" id="IPR000629">
    <property type="entry name" value="RNA-helicase_DEAD-box_CS"/>
</dbReference>
<feature type="compositionally biased region" description="Basic residues" evidence="12">
    <location>
        <begin position="376"/>
        <end position="386"/>
    </location>
</feature>
<evidence type="ECO:0000256" key="3">
    <source>
        <dbReference type="ARBA" id="ARBA00012552"/>
    </source>
</evidence>
<feature type="region of interest" description="Disordered" evidence="12">
    <location>
        <begin position="707"/>
        <end position="820"/>
    </location>
</feature>
<feature type="compositionally biased region" description="Gly residues" evidence="12">
    <location>
        <begin position="811"/>
        <end position="820"/>
    </location>
</feature>
<dbReference type="InterPro" id="IPR011545">
    <property type="entry name" value="DEAD/DEAH_box_helicase_dom"/>
</dbReference>
<evidence type="ECO:0000259" key="13">
    <source>
        <dbReference type="PROSITE" id="PS51192"/>
    </source>
</evidence>
<keyword evidence="9" id="KW-0067">ATP-binding</keyword>
<feature type="compositionally biased region" description="Low complexity" evidence="12">
    <location>
        <begin position="78"/>
        <end position="95"/>
    </location>
</feature>
<dbReference type="SMART" id="SM00487">
    <property type="entry name" value="DEXDc"/>
    <property type="match status" value="1"/>
</dbReference>
<comment type="caution">
    <text evidence="15">The sequence shown here is derived from an EMBL/GenBank/DDBJ whole genome shotgun (WGS) entry which is preliminary data.</text>
</comment>
<keyword evidence="5" id="KW-0698">rRNA processing</keyword>
<dbReference type="Gene3D" id="3.40.50.300">
    <property type="entry name" value="P-loop containing nucleotide triphosphate hydrolases"/>
    <property type="match status" value="2"/>
</dbReference>
<evidence type="ECO:0000256" key="5">
    <source>
        <dbReference type="ARBA" id="ARBA00022552"/>
    </source>
</evidence>
<reference evidence="15" key="1">
    <citation type="journal article" date="2020" name="bioRxiv">
        <title>Comparative genomics of Chlamydomonas.</title>
        <authorList>
            <person name="Craig R.J."/>
            <person name="Hasan A.R."/>
            <person name="Ness R.W."/>
            <person name="Keightley P.D."/>
        </authorList>
    </citation>
    <scope>NUCLEOTIDE SEQUENCE</scope>
    <source>
        <strain evidence="15">SAG 7.73</strain>
    </source>
</reference>
<evidence type="ECO:0000259" key="14">
    <source>
        <dbReference type="PROSITE" id="PS51194"/>
    </source>
</evidence>
<evidence type="ECO:0000256" key="9">
    <source>
        <dbReference type="ARBA" id="ARBA00022840"/>
    </source>
</evidence>
<sequence length="820" mass="84021">MRCAGLLRSGAARSGGLVACESLARGAVRMSGVFNPAAMWAAKAAQAQQRVHSMAQPMYGFAAQGALATVDTGDESGDVSTGAGSSSGSLAAASGEDSECVPSNDDEGVKSVYRTVRQRAPPWIPKQQQQQQDYLTTSSVCGSLGGSSCTGVLRPGAPLPPPQCRAYGASATAPVAAAAAAAANAGAPSMGVHPSRPGHGVPSAHRHPSDAAAATEPSAGGPAAARLSAAEYRERHNIRVRVAEAEGADGGDGDDGRSALEPYQSFEDAGFPAGIMDVVRSSRYGAPSAIQAQAWPIALAGRDVVAIATTGSGKTLGYLLPALVQIQARGGDPALGPSALVLAPTRELAKQIQAEAHRFARAVVMPDSAGAQSRQQQRHRAHKQQHQHQPAAGSLRAVCLYGGASREEQLAALRTRPHLVIATPGRLLDFVEAGMIRLGQVAYLVLDEADRMLDMGFEPQIRDVVRALPPGRQTLFFSATWPAEVRAAAASFAASQRPVQIFIGDVQAKPVAATSIRQRVAVVEPADKVATLEAYLREQLLGELPEAGAGAGADDGLEGAPPPAKRRALAVAGGADGAGGAAARRRAIVFCKTKSGCDHLAYQINSTMPFQAASLHGDKAQAARDYALNNFRNGKVPVLVATDVAARGLDIPHVTAVANFDMPNDIDSYVHRIGRTGRAGAAGESLAILTHRDGSIARSLLGVLEGAGQPVPPELQRLARGNKGGGGGGHGSGHGGRGGYGSRGWGARDRGGAGGYGPRHGGGGGGGGYGRGGGGWRDGGDDGPGGGGGGDGEWQQQERRRRHHADDWRVGSGGGRGGRY</sequence>
<dbReference type="SMART" id="SM00490">
    <property type="entry name" value="HELICc"/>
    <property type="match status" value="1"/>
</dbReference>
<dbReference type="PROSITE" id="PS51192">
    <property type="entry name" value="HELICASE_ATP_BIND_1"/>
    <property type="match status" value="1"/>
</dbReference>
<evidence type="ECO:0000313" key="15">
    <source>
        <dbReference type="EMBL" id="KAG2428057.1"/>
    </source>
</evidence>
<dbReference type="EC" id="3.6.4.13" evidence="3"/>
<evidence type="ECO:0000256" key="1">
    <source>
        <dbReference type="ARBA" id="ARBA00004604"/>
    </source>
</evidence>
<dbReference type="EMBL" id="JAEHOC010000037">
    <property type="protein sequence ID" value="KAG2428057.1"/>
    <property type="molecule type" value="Genomic_DNA"/>
</dbReference>
<evidence type="ECO:0000256" key="12">
    <source>
        <dbReference type="SAM" id="MobiDB-lite"/>
    </source>
</evidence>
<evidence type="ECO:0000256" key="6">
    <source>
        <dbReference type="ARBA" id="ARBA00022741"/>
    </source>
</evidence>
<feature type="region of interest" description="Disordered" evidence="12">
    <location>
        <begin position="72"/>
        <end position="108"/>
    </location>
</feature>
<dbReference type="CDD" id="cd18787">
    <property type="entry name" value="SF2_C_DEAD"/>
    <property type="match status" value="1"/>
</dbReference>
<dbReference type="Pfam" id="PF00271">
    <property type="entry name" value="Helicase_C"/>
    <property type="match status" value="1"/>
</dbReference>
<dbReference type="InterPro" id="IPR014001">
    <property type="entry name" value="Helicase_ATP-bd"/>
</dbReference>
<dbReference type="SUPFAM" id="SSF52540">
    <property type="entry name" value="P-loop containing nucleoside triphosphate hydrolases"/>
    <property type="match status" value="1"/>
</dbReference>
<dbReference type="PANTHER" id="PTHR47958">
    <property type="entry name" value="ATP-DEPENDENT RNA HELICASE DBP3"/>
    <property type="match status" value="1"/>
</dbReference>
<evidence type="ECO:0000256" key="2">
    <source>
        <dbReference type="ARBA" id="ARBA00009334"/>
    </source>
</evidence>
<dbReference type="InterPro" id="IPR001650">
    <property type="entry name" value="Helicase_C-like"/>
</dbReference>
<dbReference type="CDD" id="cd00268">
    <property type="entry name" value="DEADc"/>
    <property type="match status" value="1"/>
</dbReference>
<comment type="function">
    <text evidence="11">ATP-dependent RNA helicase required for 60S ribosomal subunit synthesis. Involved in efficient pre-rRNA processing, predominantly at site A3, which is necessary for the normal formation of 25S and 5.8S rRNAs.</text>
</comment>
<dbReference type="GO" id="GO:0005524">
    <property type="term" value="F:ATP binding"/>
    <property type="evidence" value="ECO:0007669"/>
    <property type="project" value="UniProtKB-KW"/>
</dbReference>
<feature type="compositionally biased region" description="Low complexity" evidence="12">
    <location>
        <begin position="217"/>
        <end position="227"/>
    </location>
</feature>
<feature type="domain" description="Helicase ATP-binding" evidence="13">
    <location>
        <begin position="295"/>
        <end position="499"/>
    </location>
</feature>
<keyword evidence="7" id="KW-0378">Hydrolase</keyword>
<dbReference type="PROSITE" id="PS00039">
    <property type="entry name" value="DEAD_ATP_HELICASE"/>
    <property type="match status" value="1"/>
</dbReference>
<feature type="compositionally biased region" description="Gly residues" evidence="12">
    <location>
        <begin position="722"/>
        <end position="744"/>
    </location>
</feature>
<dbReference type="GO" id="GO:0003724">
    <property type="term" value="F:RNA helicase activity"/>
    <property type="evidence" value="ECO:0007669"/>
    <property type="project" value="UniProtKB-EC"/>
</dbReference>
<name>A0A835SN03_CHLIN</name>
<keyword evidence="4" id="KW-0690">Ribosome biogenesis</keyword>